<keyword evidence="2" id="KW-1185">Reference proteome</keyword>
<dbReference type="SUPFAM" id="SSF144064">
    <property type="entry name" value="Heme iron utilization protein-like"/>
    <property type="match status" value="1"/>
</dbReference>
<dbReference type="Gene3D" id="3.40.1570.10">
    <property type="entry name" value="HemS/ChuS/ChuX like domains"/>
    <property type="match status" value="1"/>
</dbReference>
<dbReference type="EMBL" id="BAAAYK010000038">
    <property type="protein sequence ID" value="GAA3358146.1"/>
    <property type="molecule type" value="Genomic_DNA"/>
</dbReference>
<reference evidence="2" key="1">
    <citation type="journal article" date="2019" name="Int. J. Syst. Evol. Microbiol.">
        <title>The Global Catalogue of Microorganisms (GCM) 10K type strain sequencing project: providing services to taxonomists for standard genome sequencing and annotation.</title>
        <authorList>
            <consortium name="The Broad Institute Genomics Platform"/>
            <consortium name="The Broad Institute Genome Sequencing Center for Infectious Disease"/>
            <person name="Wu L."/>
            <person name="Ma J."/>
        </authorList>
    </citation>
    <scope>NUCLEOTIDE SEQUENCE [LARGE SCALE GENOMIC DNA]</scope>
    <source>
        <strain evidence="2">JCM 9687</strain>
    </source>
</reference>
<dbReference type="Proteomes" id="UP001500483">
    <property type="component" value="Unassembled WGS sequence"/>
</dbReference>
<comment type="caution">
    <text evidence="1">The sequence shown here is derived from an EMBL/GenBank/DDBJ whole genome shotgun (WGS) entry which is preliminary data.</text>
</comment>
<evidence type="ECO:0008006" key="3">
    <source>
        <dbReference type="Google" id="ProtNLM"/>
    </source>
</evidence>
<dbReference type="InterPro" id="IPR053733">
    <property type="entry name" value="Heme_Transport_Util_sf"/>
</dbReference>
<evidence type="ECO:0000313" key="2">
    <source>
        <dbReference type="Proteomes" id="UP001500483"/>
    </source>
</evidence>
<organism evidence="1 2">
    <name type="scientific">Saccharopolyspora gregorii</name>
    <dbReference type="NCBI Taxonomy" id="33914"/>
    <lineage>
        <taxon>Bacteria</taxon>
        <taxon>Bacillati</taxon>
        <taxon>Actinomycetota</taxon>
        <taxon>Actinomycetes</taxon>
        <taxon>Pseudonocardiales</taxon>
        <taxon>Pseudonocardiaceae</taxon>
        <taxon>Saccharopolyspora</taxon>
    </lineage>
</organism>
<evidence type="ECO:0000313" key="1">
    <source>
        <dbReference type="EMBL" id="GAA3358146.1"/>
    </source>
</evidence>
<protein>
    <recommendedName>
        <fullName evidence="3">Haemin-degrading HemS/ChuX domain-containing protein</fullName>
    </recommendedName>
</protein>
<gene>
    <name evidence="1" type="ORF">GCM10020366_29080</name>
</gene>
<accession>A0ABP6RPR6</accession>
<name>A0ABP6RPR6_9PSEU</name>
<sequence length="297" mass="31174">MHPPDPFRGAAGTGSRTDLDLLLNRPGSHGARLDLDVDALAAHLPLLDECVAMTANGTALISDLGTYAPPSFTGDPLPLVPDAVLLRLHRPSVRAFVAMDADEGRHEPPGLWMFDHLHRVVHRGYLVSHSGTLAMDLLRMARPAAAEESRAEPAGDSSDQLGTLDELLADATSGADAGVAVEPAQVVDLLCHLCDTGVPLSIGVLNRGCLQLHTGALDLVEHRGNMITMVSGGCNAAFHPTDLAEARITRPHGVRGPTSVVRLHAADGRCVAVLAQLGLTTPDLATTWEQTISGLVG</sequence>
<dbReference type="RefSeq" id="WP_344927055.1">
    <property type="nucleotide sequence ID" value="NZ_BAAAYK010000038.1"/>
</dbReference>
<proteinExistence type="predicted"/>